<accession>A0A495QWX2</accession>
<dbReference type="AlphaFoldDB" id="A0A495QWX2"/>
<gene>
    <name evidence="1" type="ORF">BZB76_0109</name>
</gene>
<proteinExistence type="predicted"/>
<organism evidence="1 2">
    <name type="scientific">Actinomadura pelletieri DSM 43383</name>
    <dbReference type="NCBI Taxonomy" id="1120940"/>
    <lineage>
        <taxon>Bacteria</taxon>
        <taxon>Bacillati</taxon>
        <taxon>Actinomycetota</taxon>
        <taxon>Actinomycetes</taxon>
        <taxon>Streptosporangiales</taxon>
        <taxon>Thermomonosporaceae</taxon>
        <taxon>Actinomadura</taxon>
    </lineage>
</organism>
<reference evidence="1 2" key="1">
    <citation type="submission" date="2018-10" db="EMBL/GenBank/DDBJ databases">
        <title>Genomic Encyclopedia of Archaeal and Bacterial Type Strains, Phase II (KMG-II): from individual species to whole genera.</title>
        <authorList>
            <person name="Goeker M."/>
        </authorList>
    </citation>
    <scope>NUCLEOTIDE SEQUENCE [LARGE SCALE GENOMIC DNA]</scope>
    <source>
        <strain evidence="1 2">DSM 43383</strain>
    </source>
</reference>
<name>A0A495QWX2_9ACTN</name>
<protein>
    <submittedName>
        <fullName evidence="1">Uncharacterized protein</fullName>
    </submittedName>
</protein>
<keyword evidence="2" id="KW-1185">Reference proteome</keyword>
<dbReference type="OrthoDB" id="5994822at2"/>
<evidence type="ECO:0000313" key="1">
    <source>
        <dbReference type="EMBL" id="RKS78685.1"/>
    </source>
</evidence>
<dbReference type="Proteomes" id="UP000274601">
    <property type="component" value="Unassembled WGS sequence"/>
</dbReference>
<comment type="caution">
    <text evidence="1">The sequence shown here is derived from an EMBL/GenBank/DDBJ whole genome shotgun (WGS) entry which is preliminary data.</text>
</comment>
<dbReference type="RefSeq" id="WP_147449254.1">
    <property type="nucleotide sequence ID" value="NZ_RBWU01000001.1"/>
</dbReference>
<evidence type="ECO:0000313" key="2">
    <source>
        <dbReference type="Proteomes" id="UP000274601"/>
    </source>
</evidence>
<sequence length="338" mass="36865">MLSGQSNVFHQELTLVPTDTVNPLTGHIRFDADACCVDGPCAGNTTWDGALVWGRDDKHVAVGNTTHTWTGGNQAGAKNVLHLSPKITAYATLPPLVNEQMPSRGWTALDAEIRYDGIVGAQPGCVFTKYRPTWTFNSKKVSAAAAHAWLIRSTLPNHPGSKQHNAPMYYLAPRDRADNPGRTPDDNRDVICLSGWAKKNAHPETASLPEINSKDVPSCDEFAFAASYNSSGMPAAYGGLNSVSSGDQCLKTYATRKVRGEWHLYNDERKQAPTFRELCGRSAMSNWIKGTSMGGAFSSGFSGKYRLLNRDPYWVSTPGFEHCNASTRPVRCTMSMSS</sequence>
<dbReference type="EMBL" id="RBWU01000001">
    <property type="protein sequence ID" value="RKS78685.1"/>
    <property type="molecule type" value="Genomic_DNA"/>
</dbReference>